<keyword evidence="9" id="KW-0136">Cellulose degradation</keyword>
<dbReference type="GO" id="GO:0005829">
    <property type="term" value="C:cytosol"/>
    <property type="evidence" value="ECO:0007669"/>
    <property type="project" value="TreeGrafter"/>
</dbReference>
<dbReference type="SMART" id="SM00642">
    <property type="entry name" value="Aamy"/>
    <property type="match status" value="1"/>
</dbReference>
<dbReference type="Gene3D" id="3.20.20.80">
    <property type="entry name" value="Glycosidases"/>
    <property type="match status" value="1"/>
</dbReference>
<keyword evidence="9" id="KW-0624">Polysaccharide degradation</keyword>
<evidence type="ECO:0000256" key="11">
    <source>
        <dbReference type="ARBA" id="ARBA00023277"/>
    </source>
</evidence>
<dbReference type="NCBIfam" id="NF008967">
    <property type="entry name" value="PRK12313.1"/>
    <property type="match status" value="1"/>
</dbReference>
<dbReference type="RefSeq" id="WP_106012154.1">
    <property type="nucleotide sequence ID" value="NZ_CP027226.1"/>
</dbReference>
<evidence type="ECO:0000256" key="2">
    <source>
        <dbReference type="ARBA" id="ARBA00002953"/>
    </source>
</evidence>
<dbReference type="AlphaFoldDB" id="A0A2S0KME5"/>
<dbReference type="OrthoDB" id="9800174at2"/>
<dbReference type="Pfam" id="PF02922">
    <property type="entry name" value="CBM_48"/>
    <property type="match status" value="1"/>
</dbReference>
<dbReference type="Gene3D" id="2.60.40.1180">
    <property type="entry name" value="Golgi alpha-mannosidase II"/>
    <property type="match status" value="1"/>
</dbReference>
<dbReference type="InterPro" id="IPR006048">
    <property type="entry name" value="A-amylase/branching_C"/>
</dbReference>
<comment type="similarity">
    <text evidence="4">Belongs to the glycosyl hydrolase 13 family. GlgB subfamily.</text>
</comment>
<keyword evidence="6" id="KW-0321">Glycogen metabolism</keyword>
<gene>
    <name evidence="15" type="ORF">C5Q98_02500</name>
</gene>
<dbReference type="PIRSF" id="PIRSF000463">
    <property type="entry name" value="GlgB"/>
    <property type="match status" value="1"/>
</dbReference>
<evidence type="ECO:0000256" key="12">
    <source>
        <dbReference type="NCBIfam" id="TIGR01515"/>
    </source>
</evidence>
<dbReference type="InterPro" id="IPR013780">
    <property type="entry name" value="Glyco_hydro_b"/>
</dbReference>
<keyword evidence="8" id="KW-0808">Transferase</keyword>
<evidence type="ECO:0000256" key="6">
    <source>
        <dbReference type="ARBA" id="ARBA00022600"/>
    </source>
</evidence>
<dbReference type="SUPFAM" id="SSF81296">
    <property type="entry name" value="E set domains"/>
    <property type="match status" value="1"/>
</dbReference>
<dbReference type="EC" id="2.4.1.18" evidence="5 12"/>
<keyword evidence="11" id="KW-0119">Carbohydrate metabolism</keyword>
<comment type="function">
    <text evidence="2">Catalyzes the formation of the alpha-1,6-glucosidic linkages in glycogen by scission of a 1,4-alpha-linked oligosaccharide from growing alpha-1,4-glucan chains and the subsequent attachment of the oligosaccharide to the alpha-1,6 position.</text>
</comment>
<dbReference type="Proteomes" id="UP000237947">
    <property type="component" value="Chromosome"/>
</dbReference>
<evidence type="ECO:0000256" key="10">
    <source>
        <dbReference type="ARBA" id="ARBA00023056"/>
    </source>
</evidence>
<sequence length="615" mass="72638">MDFNLYQYGREFRAFNFFGAHYDGKGTQFRTHAPNARQVFLIGDFNNWQNQAMDVINGVWELYVEGAKPGDCYKYRIEGPHGGAVDHADPYAFASELRPNTASVIHQTDNYEFNDAEWMANRSNNLKDRPVSVYEVHLGSWRTKVHELGDYTEDGVQINHAHDNWYTYREIAKPLADYCVKSGFTHIELLPLAEHPLDMSWGYLPLGYFSPTSRYGSPDDFKYFVDVMHEHNLGVIMDFVPVHFPSNDYGLANYDGTAFYEYPFNDLRYSEWGSLNFNLMKGEVRSFLNSAATFWLEEYHIDGLRIDAVSNLLYYQGRKDKGVNDAAIDFIKQFNEILEKEHPDVMRIAEDSSDYPGVTNDVKHGGLGFHYKWDMGWMNDTLDFFAIPSWERRNHYNQISFSMMYFYSEKFMLPLSHDEVVHGDKSIIDKMYGNYDEKFPQARSLYLYMYAHPGKKLNFMGNEFAQFREWDEKREQDWPLLEYHYHKTFYKFFTDINKLYRDEEILYMEEFHDKNYHWTIVDDWMGVVYAFTRGDGDEKLWFIFNFSGETHDFYAFDLYGYDIVEEVINTDWVDYGGGTERPSAGVNSWQNLEEGRFAISLRGYNSRAFRIRKKK</sequence>
<dbReference type="InterPro" id="IPR006407">
    <property type="entry name" value="GlgB"/>
</dbReference>
<evidence type="ECO:0000313" key="16">
    <source>
        <dbReference type="Proteomes" id="UP000237947"/>
    </source>
</evidence>
<dbReference type="SUPFAM" id="SSF51445">
    <property type="entry name" value="(Trans)glycosidases"/>
    <property type="match status" value="1"/>
</dbReference>
<dbReference type="InterPro" id="IPR017853">
    <property type="entry name" value="GH"/>
</dbReference>
<proteinExistence type="inferred from homology"/>
<dbReference type="KEGG" id="fsa:C5Q98_02500"/>
<feature type="domain" description="Glycosyl hydrolase family 13 catalytic" evidence="14">
    <location>
        <begin position="157"/>
        <end position="500"/>
    </location>
</feature>
<evidence type="ECO:0000256" key="5">
    <source>
        <dbReference type="ARBA" id="ARBA00012541"/>
    </source>
</evidence>
<dbReference type="InterPro" id="IPR004193">
    <property type="entry name" value="Glyco_hydro_13_N"/>
</dbReference>
<accession>A0A2S0KME5</accession>
<dbReference type="SUPFAM" id="SSF51011">
    <property type="entry name" value="Glycosyl hydrolase domain"/>
    <property type="match status" value="1"/>
</dbReference>
<dbReference type="Gene3D" id="2.60.40.10">
    <property type="entry name" value="Immunoglobulins"/>
    <property type="match status" value="1"/>
</dbReference>
<comment type="catalytic activity">
    <reaction evidence="1">
        <text>Transfers a segment of a (1-&gt;4)-alpha-D-glucan chain to a primary hydroxy group in a similar glucan chain.</text>
        <dbReference type="EC" id="2.4.1.18"/>
    </reaction>
</comment>
<evidence type="ECO:0000313" key="15">
    <source>
        <dbReference type="EMBL" id="AVM42169.1"/>
    </source>
</evidence>
<dbReference type="GO" id="GO:0005978">
    <property type="term" value="P:glycogen biosynthetic process"/>
    <property type="evidence" value="ECO:0007669"/>
    <property type="project" value="UniProtKB-UniRule"/>
</dbReference>
<dbReference type="InterPro" id="IPR037439">
    <property type="entry name" value="Branching_enzy"/>
</dbReference>
<dbReference type="GO" id="GO:0030245">
    <property type="term" value="P:cellulose catabolic process"/>
    <property type="evidence" value="ECO:0007669"/>
    <property type="project" value="UniProtKB-KW"/>
</dbReference>
<keyword evidence="10" id="KW-0320">Glycogen biosynthesis</keyword>
<evidence type="ECO:0000256" key="3">
    <source>
        <dbReference type="ARBA" id="ARBA00004964"/>
    </source>
</evidence>
<dbReference type="PANTHER" id="PTHR43651:SF3">
    <property type="entry name" value="1,4-ALPHA-GLUCAN-BRANCHING ENZYME"/>
    <property type="match status" value="1"/>
</dbReference>
<dbReference type="UniPathway" id="UPA00164"/>
<dbReference type="InterPro" id="IPR013783">
    <property type="entry name" value="Ig-like_fold"/>
</dbReference>
<dbReference type="NCBIfam" id="TIGR01515">
    <property type="entry name" value="branching_enzym"/>
    <property type="match status" value="1"/>
</dbReference>
<evidence type="ECO:0000256" key="1">
    <source>
        <dbReference type="ARBA" id="ARBA00000826"/>
    </source>
</evidence>
<dbReference type="InterPro" id="IPR014756">
    <property type="entry name" value="Ig_E-set"/>
</dbReference>
<feature type="active site" description="Nucleophile" evidence="13">
    <location>
        <position position="307"/>
    </location>
</feature>
<dbReference type="InterPro" id="IPR006047">
    <property type="entry name" value="GH13_cat_dom"/>
</dbReference>
<evidence type="ECO:0000256" key="7">
    <source>
        <dbReference type="ARBA" id="ARBA00022676"/>
    </source>
</evidence>
<dbReference type="GO" id="GO:0003844">
    <property type="term" value="F:1,4-alpha-glucan branching enzyme activity"/>
    <property type="evidence" value="ECO:0007669"/>
    <property type="project" value="UniProtKB-UniRule"/>
</dbReference>
<dbReference type="PANTHER" id="PTHR43651">
    <property type="entry name" value="1,4-ALPHA-GLUCAN-BRANCHING ENZYME"/>
    <property type="match status" value="1"/>
</dbReference>
<dbReference type="GO" id="GO:0004553">
    <property type="term" value="F:hydrolase activity, hydrolyzing O-glycosyl compounds"/>
    <property type="evidence" value="ECO:0007669"/>
    <property type="project" value="InterPro"/>
</dbReference>
<name>A0A2S0KME5_9FIRM</name>
<evidence type="ECO:0000256" key="9">
    <source>
        <dbReference type="ARBA" id="ARBA00023001"/>
    </source>
</evidence>
<dbReference type="Pfam" id="PF02806">
    <property type="entry name" value="Alpha-amylase_C"/>
    <property type="match status" value="1"/>
</dbReference>
<organism evidence="15 16">
    <name type="scientific">Fastidiosipila sanguinis</name>
    <dbReference type="NCBI Taxonomy" id="236753"/>
    <lineage>
        <taxon>Bacteria</taxon>
        <taxon>Bacillati</taxon>
        <taxon>Bacillota</taxon>
        <taxon>Clostridia</taxon>
        <taxon>Eubacteriales</taxon>
        <taxon>Oscillospiraceae</taxon>
        <taxon>Fastidiosipila</taxon>
    </lineage>
</organism>
<evidence type="ECO:0000259" key="14">
    <source>
        <dbReference type="SMART" id="SM00642"/>
    </source>
</evidence>
<feature type="active site" description="Proton donor" evidence="13">
    <location>
        <position position="350"/>
    </location>
</feature>
<dbReference type="CDD" id="cd11322">
    <property type="entry name" value="AmyAc_Glg_BE"/>
    <property type="match status" value="1"/>
</dbReference>
<keyword evidence="16" id="KW-1185">Reference proteome</keyword>
<comment type="pathway">
    <text evidence="3">Glycan biosynthesis; glycogen biosynthesis.</text>
</comment>
<dbReference type="EMBL" id="CP027226">
    <property type="protein sequence ID" value="AVM42169.1"/>
    <property type="molecule type" value="Genomic_DNA"/>
</dbReference>
<evidence type="ECO:0000256" key="4">
    <source>
        <dbReference type="ARBA" id="ARBA00009000"/>
    </source>
</evidence>
<evidence type="ECO:0000256" key="13">
    <source>
        <dbReference type="PIRSR" id="PIRSR000463-1"/>
    </source>
</evidence>
<dbReference type="InterPro" id="IPR044143">
    <property type="entry name" value="GlgB_N_E_set_prok"/>
</dbReference>
<keyword evidence="7" id="KW-0328">Glycosyltransferase</keyword>
<dbReference type="Pfam" id="PF00128">
    <property type="entry name" value="Alpha-amylase"/>
    <property type="match status" value="1"/>
</dbReference>
<dbReference type="GO" id="GO:0043169">
    <property type="term" value="F:cation binding"/>
    <property type="evidence" value="ECO:0007669"/>
    <property type="project" value="InterPro"/>
</dbReference>
<reference evidence="16" key="1">
    <citation type="submission" date="2018-02" db="EMBL/GenBank/DDBJ databases">
        <authorList>
            <person name="Holder M.E."/>
            <person name="Ajami N.J."/>
            <person name="Petrosino J.F."/>
        </authorList>
    </citation>
    <scope>NUCLEOTIDE SEQUENCE [LARGE SCALE GENOMIC DNA]</scope>
    <source>
        <strain evidence="16">CCUG 47711</strain>
    </source>
</reference>
<dbReference type="CDD" id="cd02855">
    <property type="entry name" value="E_set_GBE_prok_N"/>
    <property type="match status" value="1"/>
</dbReference>
<evidence type="ECO:0000256" key="8">
    <source>
        <dbReference type="ARBA" id="ARBA00022679"/>
    </source>
</evidence>
<protein>
    <recommendedName>
        <fullName evidence="5 12">1,4-alpha-glucan branching enzyme</fullName>
        <ecNumber evidence="5 12">2.4.1.18</ecNumber>
    </recommendedName>
</protein>